<dbReference type="EMBL" id="QYAC01000007">
    <property type="protein sequence ID" value="MBL3680350.1"/>
    <property type="molecule type" value="Genomic_DNA"/>
</dbReference>
<feature type="transmembrane region" description="Helical" evidence="2">
    <location>
        <begin position="243"/>
        <end position="263"/>
    </location>
</feature>
<feature type="chain" id="PRO_5045126800" evidence="3">
    <location>
        <begin position="26"/>
        <end position="273"/>
    </location>
</feature>
<keyword evidence="2" id="KW-1133">Transmembrane helix</keyword>
<organism evidence="4 5">
    <name type="scientific">Leucobacter chromiireducens subsp. solipictus</name>
    <dbReference type="NCBI Taxonomy" id="398235"/>
    <lineage>
        <taxon>Bacteria</taxon>
        <taxon>Bacillati</taxon>
        <taxon>Actinomycetota</taxon>
        <taxon>Actinomycetes</taxon>
        <taxon>Micrococcales</taxon>
        <taxon>Microbacteriaceae</taxon>
        <taxon>Leucobacter</taxon>
    </lineage>
</organism>
<evidence type="ECO:0000313" key="4">
    <source>
        <dbReference type="EMBL" id="MBL3680350.1"/>
    </source>
</evidence>
<dbReference type="Proteomes" id="UP001645859">
    <property type="component" value="Unassembled WGS sequence"/>
</dbReference>
<reference evidence="4 5" key="1">
    <citation type="submission" date="2018-09" db="EMBL/GenBank/DDBJ databases">
        <title>Comparative genomics of Leucobacter spp.</title>
        <authorList>
            <person name="Reis A.C."/>
            <person name="Kolvenbach B.A."/>
            <person name="Corvini P.F.X."/>
            <person name="Nunes O.C."/>
        </authorList>
    </citation>
    <scope>NUCLEOTIDE SEQUENCE [LARGE SCALE GENOMIC DNA]</scope>
    <source>
        <strain evidence="4 5">TAN 31504</strain>
    </source>
</reference>
<evidence type="ECO:0000256" key="1">
    <source>
        <dbReference type="SAM" id="MobiDB-lite"/>
    </source>
</evidence>
<comment type="caution">
    <text evidence="4">The sequence shown here is derived from an EMBL/GenBank/DDBJ whole genome shotgun (WGS) entry which is preliminary data.</text>
</comment>
<name>A0ABS1SIL0_9MICO</name>
<evidence type="ECO:0000313" key="5">
    <source>
        <dbReference type="Proteomes" id="UP001645859"/>
    </source>
</evidence>
<evidence type="ECO:0000256" key="2">
    <source>
        <dbReference type="SAM" id="Phobius"/>
    </source>
</evidence>
<gene>
    <name evidence="4" type="ORF">D3230_13785</name>
</gene>
<proteinExistence type="predicted"/>
<feature type="compositionally biased region" description="Low complexity" evidence="1">
    <location>
        <begin position="219"/>
        <end position="228"/>
    </location>
</feature>
<dbReference type="RefSeq" id="WP_202345609.1">
    <property type="nucleotide sequence ID" value="NZ_BAAAPI010000012.1"/>
</dbReference>
<sequence>MSAVRSPRARVAAWALLVASLVALAGGAALGADRAWATYRALTETGRPGYLMLSVDDRTPTWATLAPGESTQWLVRADLAGAAEGRLALELDAQGRLVSVGGLTAGVVSCARPFSGAPGALTCAPGAVTVLPPTALRDLDPRRAQVSLAALRADTPRHLLVTIAVPAEASRTEIAGTVARVGLGLHASGESSGRPPTPVPPTPVPPTPVPPTPVPPTVPSTAPAAPRAEGAERLSVTGADLRALGLLAAGLLGCGAAIALGRWRTRSASGGPS</sequence>
<evidence type="ECO:0000256" key="3">
    <source>
        <dbReference type="SAM" id="SignalP"/>
    </source>
</evidence>
<keyword evidence="5" id="KW-1185">Reference proteome</keyword>
<keyword evidence="2" id="KW-0472">Membrane</keyword>
<feature type="compositionally biased region" description="Pro residues" evidence="1">
    <location>
        <begin position="195"/>
        <end position="218"/>
    </location>
</feature>
<keyword evidence="3" id="KW-0732">Signal</keyword>
<accession>A0ABS1SIL0</accession>
<feature type="region of interest" description="Disordered" evidence="1">
    <location>
        <begin position="186"/>
        <end position="231"/>
    </location>
</feature>
<keyword evidence="2" id="KW-0812">Transmembrane</keyword>
<protein>
    <submittedName>
        <fullName evidence="4">Uncharacterized protein</fullName>
    </submittedName>
</protein>
<feature type="signal peptide" evidence="3">
    <location>
        <begin position="1"/>
        <end position="25"/>
    </location>
</feature>